<keyword evidence="7" id="KW-1185">Reference proteome</keyword>
<feature type="region of interest" description="Disordered" evidence="4">
    <location>
        <begin position="56"/>
        <end position="126"/>
    </location>
</feature>
<dbReference type="GO" id="GO:0046872">
    <property type="term" value="F:metal ion binding"/>
    <property type="evidence" value="ECO:0007669"/>
    <property type="project" value="UniProtKB-KW"/>
</dbReference>
<organism evidence="6 7">
    <name type="scientific">Novymonas esmeraldas</name>
    <dbReference type="NCBI Taxonomy" id="1808958"/>
    <lineage>
        <taxon>Eukaryota</taxon>
        <taxon>Discoba</taxon>
        <taxon>Euglenozoa</taxon>
        <taxon>Kinetoplastea</taxon>
        <taxon>Metakinetoplastina</taxon>
        <taxon>Trypanosomatida</taxon>
        <taxon>Trypanosomatidae</taxon>
        <taxon>Novymonas</taxon>
    </lineage>
</organism>
<feature type="compositionally biased region" description="Low complexity" evidence="4">
    <location>
        <begin position="93"/>
        <end position="126"/>
    </location>
</feature>
<evidence type="ECO:0000313" key="6">
    <source>
        <dbReference type="EMBL" id="KAK7195961.1"/>
    </source>
</evidence>
<dbReference type="Gene3D" id="2.10.110.10">
    <property type="entry name" value="Cysteine Rich Protein"/>
    <property type="match status" value="1"/>
</dbReference>
<name>A0AAW0EQN5_9TRYP</name>
<dbReference type="InterPro" id="IPR001781">
    <property type="entry name" value="Znf_LIM"/>
</dbReference>
<evidence type="ECO:0000256" key="4">
    <source>
        <dbReference type="SAM" id="MobiDB-lite"/>
    </source>
</evidence>
<keyword evidence="1 3" id="KW-0479">Metal-binding</keyword>
<evidence type="ECO:0000256" key="1">
    <source>
        <dbReference type="ARBA" id="ARBA00022723"/>
    </source>
</evidence>
<sequence length="449" mass="45926">MESSAEPVAAATAVDADGPAASASPTNGVTPASVDAAGADVVMNTVDAAPADAAALSDGGIAEDQPTASYAPTAAPEPAEAMDGAGVRDGDDGAAVGAAAPAPATAAPSVSSSQGSRSAGGARPRASVLAPQGVEAPLYSSAIAVAAATSSGTPPQSRLSASAPRHSHSGRQVIADACSRTDLFRLGADGDVANAAYTVGIVSTNGQYKTIPEEYVEYRARNKVSPTFHGPVYTVEDVCVPCHACGGPVDPVRRVPVGSLFFHEGCVHCYLCGRRTGVAGLYVQVDRQAVCSECACRGYDRWVPRQEALSRGMVYGAIRGDVYAAVDAHDRAAVQQQQRHGGGGGSQQRRIAGPPHVNGLGGSTLNKASVPGALPPSLAIANVHNRRNTGARSFALMERQQYYTQSDNNMLMALPSSTEAAAAARRSTRTRRHGSPATPQYHITDGRST</sequence>
<reference evidence="6 7" key="1">
    <citation type="journal article" date="2021" name="MBio">
        <title>A New Model Trypanosomatid, Novymonas esmeraldas: Genomic Perception of Its 'Candidatus Pandoraea novymonadis' Endosymbiont.</title>
        <authorList>
            <person name="Zakharova A."/>
            <person name="Saura A."/>
            <person name="Butenko A."/>
            <person name="Podesvova L."/>
            <person name="Warmusova S."/>
            <person name="Kostygov A.Y."/>
            <person name="Nenarokova A."/>
            <person name="Lukes J."/>
            <person name="Opperdoes F.R."/>
            <person name="Yurchenko V."/>
        </authorList>
    </citation>
    <scope>NUCLEOTIDE SEQUENCE [LARGE SCALE GENOMIC DNA]</scope>
    <source>
        <strain evidence="6 7">E262AT.01</strain>
    </source>
</reference>
<dbReference type="SMART" id="SM00132">
    <property type="entry name" value="LIM"/>
    <property type="match status" value="1"/>
</dbReference>
<feature type="domain" description="LIM zinc-binding" evidence="5">
    <location>
        <begin position="240"/>
        <end position="301"/>
    </location>
</feature>
<feature type="region of interest" description="Disordered" evidence="4">
    <location>
        <begin position="333"/>
        <end position="368"/>
    </location>
</feature>
<gene>
    <name evidence="6" type="ORF">NESM_000529300</name>
</gene>
<keyword evidence="3" id="KW-0440">LIM domain</keyword>
<dbReference type="AlphaFoldDB" id="A0AAW0EQN5"/>
<dbReference type="PROSITE" id="PS50023">
    <property type="entry name" value="LIM_DOMAIN_2"/>
    <property type="match status" value="1"/>
</dbReference>
<accession>A0AAW0EQN5</accession>
<feature type="region of interest" description="Disordered" evidence="4">
    <location>
        <begin position="417"/>
        <end position="449"/>
    </location>
</feature>
<evidence type="ECO:0000256" key="2">
    <source>
        <dbReference type="ARBA" id="ARBA00022833"/>
    </source>
</evidence>
<evidence type="ECO:0000313" key="7">
    <source>
        <dbReference type="Proteomes" id="UP001430356"/>
    </source>
</evidence>
<dbReference type="EMBL" id="JAECZO010000065">
    <property type="protein sequence ID" value="KAK7195961.1"/>
    <property type="molecule type" value="Genomic_DNA"/>
</dbReference>
<protein>
    <submittedName>
        <fullName evidence="6">LIM domain containing protein</fullName>
    </submittedName>
</protein>
<evidence type="ECO:0000256" key="3">
    <source>
        <dbReference type="PROSITE-ProRule" id="PRU00125"/>
    </source>
</evidence>
<proteinExistence type="predicted"/>
<feature type="region of interest" description="Disordered" evidence="4">
    <location>
        <begin position="1"/>
        <end position="33"/>
    </location>
</feature>
<feature type="compositionally biased region" description="Low complexity" evidence="4">
    <location>
        <begin position="66"/>
        <end position="85"/>
    </location>
</feature>
<keyword evidence="2 3" id="KW-0862">Zinc</keyword>
<comment type="caution">
    <text evidence="6">The sequence shown here is derived from an EMBL/GenBank/DDBJ whole genome shotgun (WGS) entry which is preliminary data.</text>
</comment>
<feature type="compositionally biased region" description="Low complexity" evidence="4">
    <location>
        <begin position="1"/>
        <end position="26"/>
    </location>
</feature>
<dbReference type="Proteomes" id="UP001430356">
    <property type="component" value="Unassembled WGS sequence"/>
</dbReference>
<evidence type="ECO:0000259" key="5">
    <source>
        <dbReference type="PROSITE" id="PS50023"/>
    </source>
</evidence>